<evidence type="ECO:0000313" key="2">
    <source>
        <dbReference type="Proteomes" id="UP000515512"/>
    </source>
</evidence>
<dbReference type="AlphaFoldDB" id="A0A7D6V7N7"/>
<dbReference type="EMBL" id="CP059399">
    <property type="protein sequence ID" value="QLY29672.1"/>
    <property type="molecule type" value="Genomic_DNA"/>
</dbReference>
<proteinExistence type="predicted"/>
<keyword evidence="2" id="KW-1185">Reference proteome</keyword>
<dbReference type="KEGG" id="nhu:H0264_31255"/>
<dbReference type="Proteomes" id="UP000515512">
    <property type="component" value="Chromosome"/>
</dbReference>
<reference evidence="1 2" key="1">
    <citation type="submission" date="2020-07" db="EMBL/GenBank/DDBJ databases">
        <authorList>
            <person name="Zhuang K."/>
            <person name="Ran Y."/>
        </authorList>
    </citation>
    <scope>NUCLEOTIDE SEQUENCE [LARGE SCALE GENOMIC DNA]</scope>
    <source>
        <strain evidence="1 2">WCH-YHL-001</strain>
    </source>
</reference>
<name>A0A7D6V7N7_9NOCA</name>
<organism evidence="1 2">
    <name type="scientific">Nocardia huaxiensis</name>
    <dbReference type="NCBI Taxonomy" id="2755382"/>
    <lineage>
        <taxon>Bacteria</taxon>
        <taxon>Bacillati</taxon>
        <taxon>Actinomycetota</taxon>
        <taxon>Actinomycetes</taxon>
        <taxon>Mycobacteriales</taxon>
        <taxon>Nocardiaceae</taxon>
        <taxon>Nocardia</taxon>
    </lineage>
</organism>
<evidence type="ECO:0000313" key="1">
    <source>
        <dbReference type="EMBL" id="QLY29672.1"/>
    </source>
</evidence>
<protein>
    <recommendedName>
        <fullName evidence="3">Transcriptional regulator, AbiEi antitoxin, Type IV TA system</fullName>
    </recommendedName>
</protein>
<gene>
    <name evidence="1" type="ORF">H0264_31255</name>
</gene>
<accession>A0A7D6V7N7</accession>
<evidence type="ECO:0008006" key="3">
    <source>
        <dbReference type="Google" id="ProtNLM"/>
    </source>
</evidence>
<sequence>MSVGFNPTEVTVTTRTTARVPAELLRRPLRVLRPRDAAGIYAHPRPEFARLARAGALHRLATGYYAAVPDDRIGQSWLPELEPTALGIAASDEGIETVALMGLSAARIYGALPRAVGVAVVAAHRHRPILHLADRKATVLFVRRDVQVLDIQRHSWELGTGWVTTIEQTILDLAARPELGRLPDAAREAARALLPRADRDLLADLAARQRRKPTLDRLLGATSNG</sequence>